<comment type="caution">
    <text evidence="4">The sequence shown here is derived from an EMBL/GenBank/DDBJ whole genome shotgun (WGS) entry which is preliminary data.</text>
</comment>
<feature type="chain" id="PRO_5045849284" evidence="2">
    <location>
        <begin position="33"/>
        <end position="164"/>
    </location>
</feature>
<dbReference type="Proteomes" id="UP001596012">
    <property type="component" value="Unassembled WGS sequence"/>
</dbReference>
<keyword evidence="5" id="KW-1185">Reference proteome</keyword>
<evidence type="ECO:0000313" key="4">
    <source>
        <dbReference type="EMBL" id="MFC4466848.1"/>
    </source>
</evidence>
<evidence type="ECO:0000259" key="3">
    <source>
        <dbReference type="PROSITE" id="PS51841"/>
    </source>
</evidence>
<dbReference type="EMBL" id="JBHSFG010000031">
    <property type="protein sequence ID" value="MFC4466848.1"/>
    <property type="molecule type" value="Genomic_DNA"/>
</dbReference>
<dbReference type="SUPFAM" id="SSF74853">
    <property type="entry name" value="Lamin A/C globular tail domain"/>
    <property type="match status" value="1"/>
</dbReference>
<evidence type="ECO:0000313" key="5">
    <source>
        <dbReference type="Proteomes" id="UP001596012"/>
    </source>
</evidence>
<feature type="region of interest" description="Disordered" evidence="1">
    <location>
        <begin position="145"/>
        <end position="164"/>
    </location>
</feature>
<gene>
    <name evidence="4" type="ORF">ACFPH6_20340</name>
</gene>
<protein>
    <submittedName>
        <fullName evidence="4">Lamin tail domain-containing protein</fullName>
    </submittedName>
</protein>
<name>A0ABV8YSN3_9ACTN</name>
<dbReference type="InterPro" id="IPR036415">
    <property type="entry name" value="Lamin_tail_dom_sf"/>
</dbReference>
<reference evidence="5" key="1">
    <citation type="journal article" date="2019" name="Int. J. Syst. Evol. Microbiol.">
        <title>The Global Catalogue of Microorganisms (GCM) 10K type strain sequencing project: providing services to taxonomists for standard genome sequencing and annotation.</title>
        <authorList>
            <consortium name="The Broad Institute Genomics Platform"/>
            <consortium name="The Broad Institute Genome Sequencing Center for Infectious Disease"/>
            <person name="Wu L."/>
            <person name="Ma J."/>
        </authorList>
    </citation>
    <scope>NUCLEOTIDE SEQUENCE [LARGE SCALE GENOMIC DNA]</scope>
    <source>
        <strain evidence="5">DT43</strain>
    </source>
</reference>
<dbReference type="PROSITE" id="PS51841">
    <property type="entry name" value="LTD"/>
    <property type="match status" value="1"/>
</dbReference>
<feature type="domain" description="LTD" evidence="3">
    <location>
        <begin position="30"/>
        <end position="153"/>
    </location>
</feature>
<dbReference type="InterPro" id="IPR001322">
    <property type="entry name" value="Lamin_tail_dom"/>
</dbReference>
<sequence length="164" mass="18084">MSASLSVTARRLSLALAAAGVLVGATAVPASADHAPRPHRPHVEISNVQYNSPGYDDGSNRSLNREWVELTNTSRHAVNLDGWTLSNEDGHTYTFDGFWLAGRATVRVHTGIGRDSDSDVYQDRHGYVWDNRSDTATLSNDRDRVIDTDSWGDHNHRAGGHHDR</sequence>
<dbReference type="RefSeq" id="WP_386343658.1">
    <property type="nucleotide sequence ID" value="NZ_JBHSFG010000031.1"/>
</dbReference>
<feature type="signal peptide" evidence="2">
    <location>
        <begin position="1"/>
        <end position="32"/>
    </location>
</feature>
<proteinExistence type="predicted"/>
<evidence type="ECO:0000256" key="1">
    <source>
        <dbReference type="SAM" id="MobiDB-lite"/>
    </source>
</evidence>
<dbReference type="Pfam" id="PF00932">
    <property type="entry name" value="LTD"/>
    <property type="match status" value="1"/>
</dbReference>
<accession>A0ABV8YSN3</accession>
<keyword evidence="2" id="KW-0732">Signal</keyword>
<organism evidence="4 5">
    <name type="scientific">Streptomyces xiangluensis</name>
    <dbReference type="NCBI Taxonomy" id="2665720"/>
    <lineage>
        <taxon>Bacteria</taxon>
        <taxon>Bacillati</taxon>
        <taxon>Actinomycetota</taxon>
        <taxon>Actinomycetes</taxon>
        <taxon>Kitasatosporales</taxon>
        <taxon>Streptomycetaceae</taxon>
        <taxon>Streptomyces</taxon>
    </lineage>
</organism>
<dbReference type="Gene3D" id="2.60.40.1260">
    <property type="entry name" value="Lamin Tail domain"/>
    <property type="match status" value="1"/>
</dbReference>
<evidence type="ECO:0000256" key="2">
    <source>
        <dbReference type="SAM" id="SignalP"/>
    </source>
</evidence>